<evidence type="ECO:0000256" key="3">
    <source>
        <dbReference type="ARBA" id="ARBA00022630"/>
    </source>
</evidence>
<dbReference type="EMBL" id="CAACVJ010000263">
    <property type="protein sequence ID" value="VEP15442.1"/>
    <property type="molecule type" value="Genomic_DNA"/>
</dbReference>
<keyword evidence="8" id="KW-1185">Reference proteome</keyword>
<name>A0A563VVH9_9CYAN</name>
<keyword evidence="4" id="KW-0274">FAD</keyword>
<dbReference type="GO" id="GO:0003955">
    <property type="term" value="F:NAD(P)H dehydrogenase (quinone) activity"/>
    <property type="evidence" value="ECO:0007669"/>
    <property type="project" value="TreeGrafter"/>
</dbReference>
<evidence type="ECO:0000313" key="8">
    <source>
        <dbReference type="Proteomes" id="UP000320055"/>
    </source>
</evidence>
<dbReference type="SUPFAM" id="SSF51905">
    <property type="entry name" value="FAD/NAD(P)-binding domain"/>
    <property type="match status" value="2"/>
</dbReference>
<dbReference type="AlphaFoldDB" id="A0A563VVH9"/>
<sequence length="435" mass="48298">MLLKRPKIVVIGAGFAGLRTVKKLALVNAEILVIDRNNYHTFIPLLYQVASGFIPPKAIAYPLEKALRSIPNARFLQAEVQTIDLAAKVITTNITNVSYDYLVLATGSQAKFLGVEGASEYALPMKTLDDAIKIRDRIINNFEQATICQDFDCRRQLLTIAIIGGGATGVELAGALIELAKGTLFKNYPTIKPQEFRIILIHSGARLLADFPHNLGEYTSKQLRRRGVKVHLQSRVYEVFPGAIELDDGTILETATTIWTTGVEANYPQPEVELPIANKEKICVTNTLQLPNYPEVYAVGDVAFIRHRGEPLLGIAPEALQQGTAVAKNLQRQLQGLPPQPFNYFNKGTAAIIARNSGVAYLLGRIPLKGFFAWLLWLGIHLYYLPGVANRGVVLGSWLRDYLTRKRDIRQLGKCRQIPQSPNVKLSRSFTARKE</sequence>
<dbReference type="PANTHER" id="PTHR42913">
    <property type="entry name" value="APOPTOSIS-INDUCING FACTOR 1"/>
    <property type="match status" value="1"/>
</dbReference>
<proteinExistence type="inferred from homology"/>
<gene>
    <name evidence="7" type="ORF">H1P_3350007</name>
</gene>
<accession>A0A563VVH9</accession>
<dbReference type="InterPro" id="IPR051169">
    <property type="entry name" value="NADH-Q_oxidoreductase"/>
</dbReference>
<dbReference type="Pfam" id="PF07992">
    <property type="entry name" value="Pyr_redox_2"/>
    <property type="match status" value="1"/>
</dbReference>
<dbReference type="PANTHER" id="PTHR42913:SF3">
    <property type="entry name" value="64 KDA MITOCHONDRIAL NADH DEHYDROGENASE (EUROFUNG)"/>
    <property type="match status" value="1"/>
</dbReference>
<protein>
    <submittedName>
        <fullName evidence="7">FAD-dependent oxidoreductase</fullName>
    </submittedName>
</protein>
<evidence type="ECO:0000256" key="2">
    <source>
        <dbReference type="ARBA" id="ARBA00005272"/>
    </source>
</evidence>
<comment type="cofactor">
    <cofactor evidence="1">
        <name>FAD</name>
        <dbReference type="ChEBI" id="CHEBI:57692"/>
    </cofactor>
</comment>
<evidence type="ECO:0000256" key="4">
    <source>
        <dbReference type="ARBA" id="ARBA00022827"/>
    </source>
</evidence>
<reference evidence="7 8" key="1">
    <citation type="submission" date="2019-01" db="EMBL/GenBank/DDBJ databases">
        <authorList>
            <person name="Brito A."/>
        </authorList>
    </citation>
    <scope>NUCLEOTIDE SEQUENCE [LARGE SCALE GENOMIC DNA]</scope>
    <source>
        <strain evidence="7">1</strain>
    </source>
</reference>
<dbReference type="InterPro" id="IPR036188">
    <property type="entry name" value="FAD/NAD-bd_sf"/>
</dbReference>
<dbReference type="Proteomes" id="UP000320055">
    <property type="component" value="Unassembled WGS sequence"/>
</dbReference>
<dbReference type="InterPro" id="IPR023753">
    <property type="entry name" value="FAD/NAD-binding_dom"/>
</dbReference>
<evidence type="ECO:0000256" key="1">
    <source>
        <dbReference type="ARBA" id="ARBA00001974"/>
    </source>
</evidence>
<dbReference type="PRINTS" id="PR00411">
    <property type="entry name" value="PNDRDTASEI"/>
</dbReference>
<evidence type="ECO:0000259" key="6">
    <source>
        <dbReference type="Pfam" id="PF07992"/>
    </source>
</evidence>
<keyword evidence="3" id="KW-0285">Flavoprotein</keyword>
<keyword evidence="5" id="KW-0560">Oxidoreductase</keyword>
<dbReference type="PRINTS" id="PR00368">
    <property type="entry name" value="FADPNR"/>
</dbReference>
<dbReference type="Gene3D" id="3.50.50.100">
    <property type="match status" value="1"/>
</dbReference>
<organism evidence="7 8">
    <name type="scientific">Hyella patelloides LEGE 07179</name>
    <dbReference type="NCBI Taxonomy" id="945734"/>
    <lineage>
        <taxon>Bacteria</taxon>
        <taxon>Bacillati</taxon>
        <taxon>Cyanobacteriota</taxon>
        <taxon>Cyanophyceae</taxon>
        <taxon>Pleurocapsales</taxon>
        <taxon>Hyellaceae</taxon>
        <taxon>Hyella</taxon>
    </lineage>
</organism>
<comment type="similarity">
    <text evidence="2">Belongs to the NADH dehydrogenase family.</text>
</comment>
<evidence type="ECO:0000313" key="7">
    <source>
        <dbReference type="EMBL" id="VEP15442.1"/>
    </source>
</evidence>
<feature type="domain" description="FAD/NAD(P)-binding" evidence="6">
    <location>
        <begin position="7"/>
        <end position="323"/>
    </location>
</feature>
<evidence type="ECO:0000256" key="5">
    <source>
        <dbReference type="ARBA" id="ARBA00023002"/>
    </source>
</evidence>
<dbReference type="GO" id="GO:0019646">
    <property type="term" value="P:aerobic electron transport chain"/>
    <property type="evidence" value="ECO:0007669"/>
    <property type="project" value="TreeGrafter"/>
</dbReference>